<evidence type="ECO:0000256" key="1">
    <source>
        <dbReference type="SAM" id="MobiDB-lite"/>
    </source>
</evidence>
<keyword evidence="2" id="KW-1185">Reference proteome</keyword>
<dbReference type="WBParaSite" id="Minc3s00372g11188">
    <property type="protein sequence ID" value="Minc3s00372g11188"/>
    <property type="gene ID" value="Minc3s00372g11188"/>
</dbReference>
<dbReference type="AlphaFoldDB" id="A0A914LAC8"/>
<accession>A0A914LAC8</accession>
<feature type="region of interest" description="Disordered" evidence="1">
    <location>
        <begin position="24"/>
        <end position="53"/>
    </location>
</feature>
<organism evidence="2 3">
    <name type="scientific">Meloidogyne incognita</name>
    <name type="common">Southern root-knot nematode worm</name>
    <name type="synonym">Oxyuris incognita</name>
    <dbReference type="NCBI Taxonomy" id="6306"/>
    <lineage>
        <taxon>Eukaryota</taxon>
        <taxon>Metazoa</taxon>
        <taxon>Ecdysozoa</taxon>
        <taxon>Nematoda</taxon>
        <taxon>Chromadorea</taxon>
        <taxon>Rhabditida</taxon>
        <taxon>Tylenchina</taxon>
        <taxon>Tylenchomorpha</taxon>
        <taxon>Tylenchoidea</taxon>
        <taxon>Meloidogynidae</taxon>
        <taxon>Meloidogyninae</taxon>
        <taxon>Meloidogyne</taxon>
        <taxon>Meloidogyne incognita group</taxon>
    </lineage>
</organism>
<reference evidence="3" key="1">
    <citation type="submission" date="2022-11" db="UniProtKB">
        <authorList>
            <consortium name="WormBaseParasite"/>
        </authorList>
    </citation>
    <scope>IDENTIFICATION</scope>
</reference>
<feature type="compositionally biased region" description="Polar residues" evidence="1">
    <location>
        <begin position="33"/>
        <end position="53"/>
    </location>
</feature>
<proteinExistence type="predicted"/>
<dbReference type="Proteomes" id="UP000887563">
    <property type="component" value="Unplaced"/>
</dbReference>
<protein>
    <submittedName>
        <fullName evidence="3">Uncharacterized protein</fullName>
    </submittedName>
</protein>
<name>A0A914LAC8_MELIC</name>
<evidence type="ECO:0000313" key="3">
    <source>
        <dbReference type="WBParaSite" id="Minc3s00372g11188"/>
    </source>
</evidence>
<sequence length="53" mass="5889">MLSAKAVVQLTNTDLREMARALIDNKTEDGKSDNLQTSSVKTEQPLKQLQTEV</sequence>
<evidence type="ECO:0000313" key="2">
    <source>
        <dbReference type="Proteomes" id="UP000887563"/>
    </source>
</evidence>